<reference evidence="3" key="2">
    <citation type="submission" date="2012-02" db="EMBL/GenBank/DDBJ databases">
        <title>Complete genome sequence of Blastococcus saxobsidens strain DD2.</title>
        <authorList>
            <person name="Genoscope."/>
        </authorList>
    </citation>
    <scope>NUCLEOTIDE SEQUENCE [LARGE SCALE GENOMIC DNA]</scope>
    <source>
        <strain evidence="3">DD2</strain>
    </source>
</reference>
<keyword evidence="1" id="KW-0472">Membrane</keyword>
<keyword evidence="1" id="KW-1133">Transmembrane helix</keyword>
<dbReference type="EMBL" id="FO117623">
    <property type="protein sequence ID" value="CCG02547.1"/>
    <property type="molecule type" value="Genomic_DNA"/>
</dbReference>
<name>H6RMB1_BLASD</name>
<evidence type="ECO:0000256" key="1">
    <source>
        <dbReference type="SAM" id="Phobius"/>
    </source>
</evidence>
<dbReference type="OrthoDB" id="5186356at2"/>
<proteinExistence type="predicted"/>
<keyword evidence="3" id="KW-1185">Reference proteome</keyword>
<dbReference type="Proteomes" id="UP000007517">
    <property type="component" value="Chromosome"/>
</dbReference>
<organism evidence="2 3">
    <name type="scientific">Blastococcus saxobsidens (strain DD2)</name>
    <dbReference type="NCBI Taxonomy" id="1146883"/>
    <lineage>
        <taxon>Bacteria</taxon>
        <taxon>Bacillati</taxon>
        <taxon>Actinomycetota</taxon>
        <taxon>Actinomycetes</taxon>
        <taxon>Geodermatophilales</taxon>
        <taxon>Geodermatophilaceae</taxon>
        <taxon>Blastococcus</taxon>
    </lineage>
</organism>
<accession>H6RMB1</accession>
<dbReference type="KEGG" id="bsd:BLASA_1621"/>
<feature type="transmembrane region" description="Helical" evidence="1">
    <location>
        <begin position="27"/>
        <end position="49"/>
    </location>
</feature>
<gene>
    <name evidence="2" type="ordered locus">BLASA_1621</name>
</gene>
<dbReference type="STRING" id="1146883.BLASA_1621"/>
<evidence type="ECO:0000313" key="2">
    <source>
        <dbReference type="EMBL" id="CCG02547.1"/>
    </source>
</evidence>
<dbReference type="AlphaFoldDB" id="H6RMB1"/>
<reference evidence="2 3" key="1">
    <citation type="journal article" date="2012" name="J. Bacteriol.">
        <title>Genome Sequence of Blastococcus saxobsidens DD2, a Stone-Inhabiting Bacterium.</title>
        <authorList>
            <person name="Chouaia B."/>
            <person name="Crotti E."/>
            <person name="Brusetti L."/>
            <person name="Daffonchio D."/>
            <person name="Essoussi I."/>
            <person name="Nouioui I."/>
            <person name="Sbissi I."/>
            <person name="Ghodhbane-Gtari F."/>
            <person name="Gtari M."/>
            <person name="Vacherie B."/>
            <person name="Barbe V."/>
            <person name="Medigue C."/>
            <person name="Gury J."/>
            <person name="Pujic P."/>
            <person name="Normand P."/>
        </authorList>
    </citation>
    <scope>NUCLEOTIDE SEQUENCE [LARGE SCALE GENOMIC DNA]</scope>
    <source>
        <strain evidence="2 3">DD2</strain>
    </source>
</reference>
<protein>
    <submittedName>
        <fullName evidence="2">Uncharacterized protein</fullName>
    </submittedName>
</protein>
<dbReference type="RefSeq" id="WP_014375441.1">
    <property type="nucleotide sequence ID" value="NC_016943.1"/>
</dbReference>
<sequence>MSSEGPFLYDEGPAPLHTGTPRSYQGWLIGVVVGITLLAGGMVGALYLVRGSPAKQAIEVTEVFFTALAAGDMETAHQLLCEEQRDRLDVAGMEQEYLRPGVAEVASVADDDVTGAQVQQVTVRWDDGATAQVSVVNEDGPRVCGID</sequence>
<keyword evidence="1" id="KW-0812">Transmembrane</keyword>
<evidence type="ECO:0000313" key="3">
    <source>
        <dbReference type="Proteomes" id="UP000007517"/>
    </source>
</evidence>
<dbReference type="HOGENOM" id="CLU_1764478_0_0_11"/>